<dbReference type="PROSITE" id="PS51257">
    <property type="entry name" value="PROKAR_LIPOPROTEIN"/>
    <property type="match status" value="1"/>
</dbReference>
<feature type="signal peptide" evidence="1">
    <location>
        <begin position="1"/>
        <end position="23"/>
    </location>
</feature>
<dbReference type="SUPFAM" id="SSF159270">
    <property type="entry name" value="YmcC-like"/>
    <property type="match status" value="1"/>
</dbReference>
<gene>
    <name evidence="2" type="ORF">ACFTOW_08700</name>
</gene>
<accession>A0ABW4EDQ2</accession>
<dbReference type="Gene3D" id="2.40.360.10">
    <property type="entry name" value="YmcC-like"/>
    <property type="match status" value="1"/>
</dbReference>
<dbReference type="InterPro" id="IPR021308">
    <property type="entry name" value="GfcB"/>
</dbReference>
<evidence type="ECO:0000256" key="1">
    <source>
        <dbReference type="SAM" id="SignalP"/>
    </source>
</evidence>
<keyword evidence="2" id="KW-0449">Lipoprotein</keyword>
<evidence type="ECO:0000313" key="2">
    <source>
        <dbReference type="EMBL" id="MFD1509478.1"/>
    </source>
</evidence>
<comment type="caution">
    <text evidence="2">The sequence shown here is derived from an EMBL/GenBank/DDBJ whole genome shotgun (WGS) entry which is preliminary data.</text>
</comment>
<dbReference type="InterPro" id="IPR023373">
    <property type="entry name" value="YmcC_sf"/>
</dbReference>
<dbReference type="RefSeq" id="WP_379914678.1">
    <property type="nucleotide sequence ID" value="NZ_JBHUDD010000052.1"/>
</dbReference>
<keyword evidence="1" id="KW-0732">Signal</keyword>
<proteinExistence type="predicted"/>
<feature type="chain" id="PRO_5045418954" evidence="1">
    <location>
        <begin position="24"/>
        <end position="228"/>
    </location>
</feature>
<organism evidence="2 3">
    <name type="scientific">Lacimonas salitolerans</name>
    <dbReference type="NCBI Taxonomy" id="1323750"/>
    <lineage>
        <taxon>Bacteria</taxon>
        <taxon>Pseudomonadati</taxon>
        <taxon>Pseudomonadota</taxon>
        <taxon>Alphaproteobacteria</taxon>
        <taxon>Rhodobacterales</taxon>
        <taxon>Paracoccaceae</taxon>
        <taxon>Lacimonas</taxon>
    </lineage>
</organism>
<dbReference type="Pfam" id="PF11102">
    <property type="entry name" value="YjbF"/>
    <property type="match status" value="1"/>
</dbReference>
<dbReference type="EMBL" id="JBHUDD010000052">
    <property type="protein sequence ID" value="MFD1509478.1"/>
    <property type="molecule type" value="Genomic_DNA"/>
</dbReference>
<sequence length="228" mass="24746">MAMTIRKSAMTRLGTALTCLALVAGCGNDPQNQNTGLDLIQELVANLSSEPPAPPSPQIISQALAETEGPLELFQREDNQRWGLMLKLEENRGYETFGTAFRQTATMRNGLLTATRGFGGDLMSVDISEVAPLISGRKPGQGTRIVRFLGDEDKTTELRFQCSVTVGQSVAVTSGALDVMARQVTETCQGDGREITNNYLVDSNGRSVSAKQWVTPLNGYFLTQTLRQ</sequence>
<keyword evidence="3" id="KW-1185">Reference proteome</keyword>
<evidence type="ECO:0000313" key="3">
    <source>
        <dbReference type="Proteomes" id="UP001597186"/>
    </source>
</evidence>
<name>A0ABW4EDQ2_9RHOB</name>
<reference evidence="3" key="1">
    <citation type="journal article" date="2019" name="Int. J. Syst. Evol. Microbiol.">
        <title>The Global Catalogue of Microorganisms (GCM) 10K type strain sequencing project: providing services to taxonomists for standard genome sequencing and annotation.</title>
        <authorList>
            <consortium name="The Broad Institute Genomics Platform"/>
            <consortium name="The Broad Institute Genome Sequencing Center for Infectious Disease"/>
            <person name="Wu L."/>
            <person name="Ma J."/>
        </authorList>
    </citation>
    <scope>NUCLEOTIDE SEQUENCE [LARGE SCALE GENOMIC DNA]</scope>
    <source>
        <strain evidence="3">CGMCC 1.12477</strain>
    </source>
</reference>
<protein>
    <submittedName>
        <fullName evidence="2">YjbF family lipoprotein</fullName>
    </submittedName>
</protein>
<dbReference type="Proteomes" id="UP001597186">
    <property type="component" value="Unassembled WGS sequence"/>
</dbReference>